<organism evidence="2 3">
    <name type="scientific">Pseudomonas phage YMC11/02/R656</name>
    <dbReference type="NCBI Taxonomy" id="1755689"/>
    <lineage>
        <taxon>Viruses</taxon>
        <taxon>Duplodnaviria</taxon>
        <taxon>Heunggongvirae</taxon>
        <taxon>Uroviricota</taxon>
        <taxon>Caudoviricetes</taxon>
        <taxon>Bugaksanvirus</taxon>
        <taxon>Bugaksanvirus R656</taxon>
    </lineage>
</organism>
<dbReference type="OrthoDB" id="8631at10239"/>
<name>A0A0S2SYS2_9CAUD</name>
<dbReference type="Proteomes" id="UP000201818">
    <property type="component" value="Segment"/>
</dbReference>
<protein>
    <submittedName>
        <fullName evidence="2">Tail assembly protein</fullName>
    </submittedName>
</protein>
<feature type="transmembrane region" description="Helical" evidence="1">
    <location>
        <begin position="96"/>
        <end position="113"/>
    </location>
</feature>
<evidence type="ECO:0000313" key="3">
    <source>
        <dbReference type="Proteomes" id="UP000201818"/>
    </source>
</evidence>
<sequence>MTIAAHHTPMTTIKLYGALRQFGREYRMLVGSTAEAIKALCVQIPGLERFLANSHLRGMEFAVFRGKRNISQDELQFGGAEEIRIAPVMRGRKRGGLVQTIVGAVLIAASYAFPVIAPYALPAGIGMVAGGVIQMLSPQAQGLKQSAAPENLPSYAFGSARNTTASGNPVPICYGKRRWGGAIISASIYAEDKV</sequence>
<dbReference type="GeneID" id="26516104"/>
<proteinExistence type="predicted"/>
<accession>A0A0S2SYS2</accession>
<gene>
    <name evidence="2" type="ORF">BPPAER656_00510</name>
</gene>
<dbReference type="EMBL" id="KT968831">
    <property type="protein sequence ID" value="ALP47872.1"/>
    <property type="molecule type" value="Genomic_DNA"/>
</dbReference>
<dbReference type="KEGG" id="vg:26516104"/>
<dbReference type="RefSeq" id="YP_009187448.1">
    <property type="nucleotide sequence ID" value="NC_028657.1"/>
</dbReference>
<evidence type="ECO:0000256" key="1">
    <source>
        <dbReference type="SAM" id="Phobius"/>
    </source>
</evidence>
<keyword evidence="1" id="KW-0472">Membrane</keyword>
<keyword evidence="3" id="KW-1185">Reference proteome</keyword>
<reference evidence="2 3" key="1">
    <citation type="submission" date="2015-10" db="EMBL/GenBank/DDBJ databases">
        <title>Complete Genome Sequence of the Pseudomonas phage YMC11/02/R656_PAE_BP.</title>
        <authorList>
            <person name="Jeon J."/>
            <person name="Yong D."/>
            <person name="Lee K."/>
        </authorList>
    </citation>
    <scope>NUCLEOTIDE SEQUENCE [LARGE SCALE GENOMIC DNA]</scope>
</reference>
<evidence type="ECO:0000313" key="2">
    <source>
        <dbReference type="EMBL" id="ALP47872.1"/>
    </source>
</evidence>
<dbReference type="InterPro" id="IPR010654">
    <property type="entry name" value="Phage_lambda_tail_I"/>
</dbReference>
<keyword evidence="1" id="KW-1133">Transmembrane helix</keyword>
<dbReference type="Pfam" id="PF06805">
    <property type="entry name" value="Lambda_tail_I"/>
    <property type="match status" value="1"/>
</dbReference>
<keyword evidence="1" id="KW-0812">Transmembrane</keyword>